<dbReference type="WBParaSite" id="ES5_v2.g6620.t1">
    <property type="protein sequence ID" value="ES5_v2.g6620.t1"/>
    <property type="gene ID" value="ES5_v2.g6620"/>
</dbReference>
<evidence type="ECO:0000313" key="1">
    <source>
        <dbReference type="Proteomes" id="UP000887579"/>
    </source>
</evidence>
<evidence type="ECO:0000313" key="2">
    <source>
        <dbReference type="WBParaSite" id="ES5_v2.g6620.t1"/>
    </source>
</evidence>
<organism evidence="1 2">
    <name type="scientific">Panagrolaimus sp. ES5</name>
    <dbReference type="NCBI Taxonomy" id="591445"/>
    <lineage>
        <taxon>Eukaryota</taxon>
        <taxon>Metazoa</taxon>
        <taxon>Ecdysozoa</taxon>
        <taxon>Nematoda</taxon>
        <taxon>Chromadorea</taxon>
        <taxon>Rhabditida</taxon>
        <taxon>Tylenchina</taxon>
        <taxon>Panagrolaimomorpha</taxon>
        <taxon>Panagrolaimoidea</taxon>
        <taxon>Panagrolaimidae</taxon>
        <taxon>Panagrolaimus</taxon>
    </lineage>
</organism>
<proteinExistence type="predicted"/>
<dbReference type="Proteomes" id="UP000887579">
    <property type="component" value="Unplaced"/>
</dbReference>
<accession>A0AC34GQC3</accession>
<reference evidence="2" key="1">
    <citation type="submission" date="2022-11" db="UniProtKB">
        <authorList>
            <consortium name="WormBaseParasite"/>
        </authorList>
    </citation>
    <scope>IDENTIFICATION</scope>
</reference>
<name>A0AC34GQC3_9BILA</name>
<sequence length="196" mass="20773">MPQKRTGGRKKGAASGKKRTGGGGGRKASKPKKASPKQSPAKQSTKKEKQKKRDEKENNKASGENEGGGEKREAVGNVVDELKGGQSGDNSKAMNTVSKDTNTQTQSQENLPISAKAISKPKRIKDPTMIASKIHIQGIAASRSLQCSALIPPESFLMNRFGATFIPPQNCQLSSGETGRMSKDESDTASTSGDED</sequence>
<protein>
    <submittedName>
        <fullName evidence="2">Uncharacterized protein</fullName>
    </submittedName>
</protein>